<evidence type="ECO:0000256" key="1">
    <source>
        <dbReference type="ARBA" id="ARBA00004141"/>
    </source>
</evidence>
<feature type="transmembrane region" description="Helical" evidence="10">
    <location>
        <begin position="654"/>
        <end position="671"/>
    </location>
</feature>
<dbReference type="GO" id="GO:0035673">
    <property type="term" value="F:oligopeptide transmembrane transporter activity"/>
    <property type="evidence" value="ECO:0007669"/>
    <property type="project" value="InterPro"/>
</dbReference>
<feature type="transmembrane region" description="Helical" evidence="10">
    <location>
        <begin position="188"/>
        <end position="208"/>
    </location>
</feature>
<dbReference type="PANTHER" id="PTHR22601">
    <property type="entry name" value="ISP4 LIKE PROTEIN"/>
    <property type="match status" value="1"/>
</dbReference>
<sequence length="785" mass="86573">MATNTQQQQNRQQHGADDEVTPVATANAGKDGFPDEKKTDLMTNVEAAEVSDGSTHDLTKPATAFDVITHSIHLKDDPSLPAITVRSMFLGLGLSVFGGTMSGIYYFKPQSISISASFLAIISYLMGKGMALVIPRKGRIGHLLNPGPFNIKEHLAIVIMASSATVTALGLEIITTERLYYDKRTSEALAFFMLLSSQFLGYGMAGLMRRILVYPSVMLWPSNIPINSMLESLHLDLPENRKPLRVFVYVFCAVFVWEIFPQWICPLLAGVSIFCLANRTSPVFTNIFGGSSGNEGLGLFSLCFDWNYITSPLYYPVSSLISQGIGICGCIALFTGVYYSNIWNAQNYPFLSQLIFSNTSTVENAEQWNQSAAVGPDGRIDMAAVETLGLPSFAASNVLNVLLTNMCIAAAIAHLFMWNPTELKTAFQFLKPSEIWAGVRRLPGRVRHPSRTRIEEMKPHYDPHFRLTQNYKECPDWWYGILFVGSVVVGLVVIYQSDSTLPWWGFLIACLVGYLLLVVLGSMEAMSGVAFTIQSIVQMIGGYIQPGHPVANMYFSLYGYNALRQGISFASGLKFGQYGHLAPRVTFAMQVLGTLVGTVLNYAMANTIIDNQADILKSVYGSNIWSGQAAQQFNAQAVTFGGLPHEMFSIGGKYPWVPLATLLGFVAPLPFWLAHRRWPHLGLSYVNTPVILFYMCYLNLGINSGIMMFFLLGFVSQGYIRRKFPNTFVRYNYLVSAGLDGGTAVMIFILSFAVLGAAKAPIAFPNYWGNPASGFFDYCYKSQAA</sequence>
<evidence type="ECO:0000313" key="12">
    <source>
        <dbReference type="Proteomes" id="UP000078544"/>
    </source>
</evidence>
<feature type="transmembrane region" description="Helical" evidence="10">
    <location>
        <begin position="733"/>
        <end position="758"/>
    </location>
</feature>
<name>A0A162IX44_9HYPO</name>
<keyword evidence="12" id="KW-1185">Reference proteome</keyword>
<evidence type="ECO:0000256" key="8">
    <source>
        <dbReference type="ARBA" id="ARBA00023136"/>
    </source>
</evidence>
<evidence type="ECO:0000256" key="7">
    <source>
        <dbReference type="ARBA" id="ARBA00022989"/>
    </source>
</evidence>
<dbReference type="GO" id="GO:0015031">
    <property type="term" value="P:protein transport"/>
    <property type="evidence" value="ECO:0007669"/>
    <property type="project" value="UniProtKB-KW"/>
</dbReference>
<feature type="compositionally biased region" description="Low complexity" evidence="9">
    <location>
        <begin position="1"/>
        <end position="13"/>
    </location>
</feature>
<dbReference type="EMBL" id="AZGY01000003">
    <property type="protein sequence ID" value="KZZ99652.1"/>
    <property type="molecule type" value="Genomic_DNA"/>
</dbReference>
<feature type="transmembrane region" description="Helical" evidence="10">
    <location>
        <begin position="501"/>
        <end position="520"/>
    </location>
</feature>
<evidence type="ECO:0000256" key="3">
    <source>
        <dbReference type="ARBA" id="ARBA00022448"/>
    </source>
</evidence>
<feature type="transmembrane region" description="Helical" evidence="10">
    <location>
        <begin position="113"/>
        <end position="134"/>
    </location>
</feature>
<dbReference type="Proteomes" id="UP000078544">
    <property type="component" value="Unassembled WGS sequence"/>
</dbReference>
<feature type="transmembrane region" description="Helical" evidence="10">
    <location>
        <begin position="691"/>
        <end position="712"/>
    </location>
</feature>
<feature type="transmembrane region" description="Helical" evidence="10">
    <location>
        <begin position="246"/>
        <end position="264"/>
    </location>
</feature>
<dbReference type="Pfam" id="PF03169">
    <property type="entry name" value="OPT"/>
    <property type="match status" value="1"/>
</dbReference>
<keyword evidence="5" id="KW-0571">Peptide transport</keyword>
<dbReference type="InterPro" id="IPR004813">
    <property type="entry name" value="OPT"/>
</dbReference>
<evidence type="ECO:0000256" key="9">
    <source>
        <dbReference type="SAM" id="MobiDB-lite"/>
    </source>
</evidence>
<evidence type="ECO:0000313" key="11">
    <source>
        <dbReference type="EMBL" id="KZZ99652.1"/>
    </source>
</evidence>
<keyword evidence="7 10" id="KW-1133">Transmembrane helix</keyword>
<dbReference type="GO" id="GO:0016020">
    <property type="term" value="C:membrane"/>
    <property type="evidence" value="ECO:0007669"/>
    <property type="project" value="UniProtKB-SubCell"/>
</dbReference>
<keyword evidence="4 10" id="KW-0812">Transmembrane</keyword>
<organism evidence="11 12">
    <name type="scientific">Moelleriella libera RCEF 2490</name>
    <dbReference type="NCBI Taxonomy" id="1081109"/>
    <lineage>
        <taxon>Eukaryota</taxon>
        <taxon>Fungi</taxon>
        <taxon>Dikarya</taxon>
        <taxon>Ascomycota</taxon>
        <taxon>Pezizomycotina</taxon>
        <taxon>Sordariomycetes</taxon>
        <taxon>Hypocreomycetidae</taxon>
        <taxon>Hypocreales</taxon>
        <taxon>Clavicipitaceae</taxon>
        <taxon>Moelleriella</taxon>
    </lineage>
</organism>
<protein>
    <submittedName>
        <fullName evidence="11">Oligopeptide transporter</fullName>
    </submittedName>
</protein>
<accession>A0A162IX44</accession>
<comment type="caution">
    <text evidence="11">The sequence shown here is derived from an EMBL/GenBank/DDBJ whole genome shotgun (WGS) entry which is preliminary data.</text>
</comment>
<dbReference type="AlphaFoldDB" id="A0A162IX44"/>
<keyword evidence="6" id="KW-0653">Protein transport</keyword>
<evidence type="ECO:0000256" key="5">
    <source>
        <dbReference type="ARBA" id="ARBA00022856"/>
    </source>
</evidence>
<feature type="transmembrane region" description="Helical" evidence="10">
    <location>
        <begin position="155"/>
        <end position="176"/>
    </location>
</feature>
<keyword evidence="8 10" id="KW-0472">Membrane</keyword>
<feature type="transmembrane region" description="Helical" evidence="10">
    <location>
        <begin position="88"/>
        <end position="107"/>
    </location>
</feature>
<comment type="subcellular location">
    <subcellularLocation>
        <location evidence="1">Membrane</location>
        <topology evidence="1">Multi-pass membrane protein</topology>
    </subcellularLocation>
</comment>
<evidence type="ECO:0000256" key="6">
    <source>
        <dbReference type="ARBA" id="ARBA00022927"/>
    </source>
</evidence>
<feature type="transmembrane region" description="Helical" evidence="10">
    <location>
        <begin position="477"/>
        <end position="495"/>
    </location>
</feature>
<reference evidence="11 12" key="1">
    <citation type="journal article" date="2016" name="Genome Biol. Evol.">
        <title>Divergent and convergent evolution of fungal pathogenicity.</title>
        <authorList>
            <person name="Shang Y."/>
            <person name="Xiao G."/>
            <person name="Zheng P."/>
            <person name="Cen K."/>
            <person name="Zhan S."/>
            <person name="Wang C."/>
        </authorList>
    </citation>
    <scope>NUCLEOTIDE SEQUENCE [LARGE SCALE GENOMIC DNA]</scope>
    <source>
        <strain evidence="11 12">RCEF 2490</strain>
    </source>
</reference>
<evidence type="ECO:0000256" key="4">
    <source>
        <dbReference type="ARBA" id="ARBA00022692"/>
    </source>
</evidence>
<feature type="region of interest" description="Disordered" evidence="9">
    <location>
        <begin position="1"/>
        <end position="38"/>
    </location>
</feature>
<gene>
    <name evidence="11" type="ORF">AAL_02224</name>
</gene>
<evidence type="ECO:0000256" key="2">
    <source>
        <dbReference type="ARBA" id="ARBA00008807"/>
    </source>
</evidence>
<keyword evidence="3" id="KW-0813">Transport</keyword>
<comment type="similarity">
    <text evidence="2">Belongs to the oligopeptide OPT transporter family.</text>
</comment>
<evidence type="ECO:0000256" key="10">
    <source>
        <dbReference type="SAM" id="Phobius"/>
    </source>
</evidence>
<feature type="transmembrane region" description="Helical" evidence="10">
    <location>
        <begin position="320"/>
        <end position="339"/>
    </location>
</feature>
<dbReference type="NCBIfam" id="TIGR00728">
    <property type="entry name" value="OPT_sfam"/>
    <property type="match status" value="1"/>
</dbReference>
<dbReference type="InterPro" id="IPR004648">
    <property type="entry name" value="Oligpept_transpt"/>
</dbReference>
<proteinExistence type="inferred from homology"/>
<dbReference type="OrthoDB" id="9986677at2759"/>